<dbReference type="RefSeq" id="WP_109805049.1">
    <property type="nucleotide sequence ID" value="NZ_QGKS01000404.1"/>
</dbReference>
<protein>
    <submittedName>
        <fullName evidence="1">Uncharacterized protein</fullName>
    </submittedName>
</protein>
<evidence type="ECO:0000313" key="1">
    <source>
        <dbReference type="EMBL" id="PWR09193.1"/>
    </source>
</evidence>
<evidence type="ECO:0000313" key="2">
    <source>
        <dbReference type="Proteomes" id="UP000246050"/>
    </source>
</evidence>
<organism evidence="1 2">
    <name type="scientific">Micromonospora sicca</name>
    <dbReference type="NCBI Taxonomy" id="2202420"/>
    <lineage>
        <taxon>Bacteria</taxon>
        <taxon>Bacillati</taxon>
        <taxon>Actinomycetota</taxon>
        <taxon>Actinomycetes</taxon>
        <taxon>Micromonosporales</taxon>
        <taxon>Micromonosporaceae</taxon>
        <taxon>Micromonospora</taxon>
    </lineage>
</organism>
<proteinExistence type="predicted"/>
<dbReference type="Proteomes" id="UP000246050">
    <property type="component" value="Unassembled WGS sequence"/>
</dbReference>
<comment type="caution">
    <text evidence="1">The sequence shown here is derived from an EMBL/GenBank/DDBJ whole genome shotgun (WGS) entry which is preliminary data.</text>
</comment>
<dbReference type="OrthoDB" id="4218858at2"/>
<reference evidence="1 2" key="1">
    <citation type="submission" date="2018-05" db="EMBL/GenBank/DDBJ databases">
        <title>Micromonosporas from Atacama Desert.</title>
        <authorList>
            <person name="Carro L."/>
            <person name="Golinska P."/>
            <person name="Klenk H.-P."/>
            <person name="Goodfellow M."/>
        </authorList>
    </citation>
    <scope>NUCLEOTIDE SEQUENCE [LARGE SCALE GENOMIC DNA]</scope>
    <source>
        <strain evidence="1 2">4G51</strain>
    </source>
</reference>
<name>A0A317D8S8_9ACTN</name>
<accession>A0A317D8S8</accession>
<dbReference type="EMBL" id="QGKS01000404">
    <property type="protein sequence ID" value="PWR09193.1"/>
    <property type="molecule type" value="Genomic_DNA"/>
</dbReference>
<sequence>MTTKIVQLWAEGLAPGWDGLYRADGSARAVEMGGGARLDWFDLGPPLDLDVMLDEDPDNVTHVGLLRGADAPIPGGSGYVCGGDGAHGSEGFFARLDKDRNLMWIAALTDSNPFEKAEVHGWLATFTNNLGNSVTVYLNHPDFA</sequence>
<dbReference type="AlphaFoldDB" id="A0A317D8S8"/>
<gene>
    <name evidence="1" type="ORF">DKT69_31380</name>
</gene>